<proteinExistence type="predicted"/>
<keyword evidence="1" id="KW-1133">Transmembrane helix</keyword>
<dbReference type="EMBL" id="JARK01001345">
    <property type="protein sequence ID" value="EYC27351.1"/>
    <property type="molecule type" value="Genomic_DNA"/>
</dbReference>
<keyword evidence="4" id="KW-1185">Reference proteome</keyword>
<evidence type="ECO:0000313" key="4">
    <source>
        <dbReference type="Proteomes" id="UP000024635"/>
    </source>
</evidence>
<dbReference type="Gene3D" id="2.30.30.140">
    <property type="match status" value="1"/>
</dbReference>
<evidence type="ECO:0000313" key="3">
    <source>
        <dbReference type="EMBL" id="EYC27351.1"/>
    </source>
</evidence>
<gene>
    <name evidence="3" type="primary">Acey_s0009.g667</name>
    <name evidence="3" type="ORF">Y032_0009g667</name>
</gene>
<keyword evidence="1" id="KW-0472">Membrane</keyword>
<organism evidence="3 4">
    <name type="scientific">Ancylostoma ceylanicum</name>
    <dbReference type="NCBI Taxonomy" id="53326"/>
    <lineage>
        <taxon>Eukaryota</taxon>
        <taxon>Metazoa</taxon>
        <taxon>Ecdysozoa</taxon>
        <taxon>Nematoda</taxon>
        <taxon>Chromadorea</taxon>
        <taxon>Rhabditida</taxon>
        <taxon>Rhabditina</taxon>
        <taxon>Rhabditomorpha</taxon>
        <taxon>Strongyloidea</taxon>
        <taxon>Ancylostomatidae</taxon>
        <taxon>Ancylostomatinae</taxon>
        <taxon>Ancylostoma</taxon>
    </lineage>
</organism>
<dbReference type="AlphaFoldDB" id="A0A016VJ68"/>
<dbReference type="Pfam" id="PF00567">
    <property type="entry name" value="TUDOR"/>
    <property type="match status" value="1"/>
</dbReference>
<reference evidence="4" key="1">
    <citation type="journal article" date="2015" name="Nat. Genet.">
        <title>The genome and transcriptome of the zoonotic hookworm Ancylostoma ceylanicum identify infection-specific gene families.</title>
        <authorList>
            <person name="Schwarz E.M."/>
            <person name="Hu Y."/>
            <person name="Antoshechkin I."/>
            <person name="Miller M.M."/>
            <person name="Sternberg P.W."/>
            <person name="Aroian R.V."/>
        </authorList>
    </citation>
    <scope>NUCLEOTIDE SEQUENCE</scope>
    <source>
        <strain evidence="4">HY135</strain>
    </source>
</reference>
<accession>A0A016VJ68</accession>
<feature type="domain" description="Tudor" evidence="2">
    <location>
        <begin position="45"/>
        <end position="156"/>
    </location>
</feature>
<keyword evidence="1" id="KW-0812">Transmembrane</keyword>
<dbReference type="OrthoDB" id="10482681at2759"/>
<comment type="caution">
    <text evidence="3">The sequence shown here is derived from an EMBL/GenBank/DDBJ whole genome shotgun (WGS) entry which is preliminary data.</text>
</comment>
<dbReference type="InterPro" id="IPR002999">
    <property type="entry name" value="Tudor"/>
</dbReference>
<evidence type="ECO:0000256" key="1">
    <source>
        <dbReference type="SAM" id="Phobius"/>
    </source>
</evidence>
<evidence type="ECO:0000259" key="2">
    <source>
        <dbReference type="Pfam" id="PF00567"/>
    </source>
</evidence>
<dbReference type="SUPFAM" id="SSF63748">
    <property type="entry name" value="Tudor/PWWP/MBT"/>
    <property type="match status" value="1"/>
</dbReference>
<feature type="transmembrane region" description="Helical" evidence="1">
    <location>
        <begin position="241"/>
        <end position="266"/>
    </location>
</feature>
<sequence>MSGDARSEDLLVRFDLEKSGNRTKQLAFEYLGLPPLRIAVNPDGTVDAHITSITGPDRFFLSQKLTNLSKMSLDLESNTPKPLPAQGIGRFAMVRLPDYKGLLKWMRAIVIVQEKTYAEVLAIDSGAMVTVPLPSLFKMTREWNPIPPLAFPVRMNSSQFFPSDVKRLLWKKVNVEINSIDDKNFLCDEVNFYTVEDELVDLSVARTKNLSSFIPAYDITAAHYRLLEAPPPSKMISIPGIVVASLGVGLAIVAIIIAVFLVLDIVKKSAHKGKTSAST</sequence>
<name>A0A016VJ68_9BILA</name>
<protein>
    <recommendedName>
        <fullName evidence="2">Tudor domain-containing protein</fullName>
    </recommendedName>
</protein>
<dbReference type="Proteomes" id="UP000024635">
    <property type="component" value="Unassembled WGS sequence"/>
</dbReference>